<dbReference type="GO" id="GO:0047750">
    <property type="term" value="F:cholestenol delta-isomerase activity"/>
    <property type="evidence" value="ECO:0007669"/>
    <property type="project" value="InterPro"/>
</dbReference>
<evidence type="ECO:0000256" key="4">
    <source>
        <dbReference type="ARBA" id="ARBA00022989"/>
    </source>
</evidence>
<organism evidence="7 8">
    <name type="scientific">Tilletia caries</name>
    <name type="common">wheat bunt fungus</name>
    <dbReference type="NCBI Taxonomy" id="13290"/>
    <lineage>
        <taxon>Eukaryota</taxon>
        <taxon>Fungi</taxon>
        <taxon>Dikarya</taxon>
        <taxon>Basidiomycota</taxon>
        <taxon>Ustilaginomycotina</taxon>
        <taxon>Exobasidiomycetes</taxon>
        <taxon>Tilletiales</taxon>
        <taxon>Tilletiaceae</taxon>
        <taxon>Tilletia</taxon>
    </lineage>
</organism>
<comment type="similarity">
    <text evidence="2">Belongs to the EBP family.</text>
</comment>
<protein>
    <submittedName>
        <fullName evidence="7">Uncharacterized protein</fullName>
    </submittedName>
</protein>
<evidence type="ECO:0000256" key="5">
    <source>
        <dbReference type="ARBA" id="ARBA00023136"/>
    </source>
</evidence>
<keyword evidence="5 6" id="KW-0472">Membrane</keyword>
<evidence type="ECO:0000313" key="7">
    <source>
        <dbReference type="EMBL" id="KAE8263178.1"/>
    </source>
</evidence>
<dbReference type="Pfam" id="PF05241">
    <property type="entry name" value="EBP"/>
    <property type="match status" value="1"/>
</dbReference>
<dbReference type="GO" id="GO:0016020">
    <property type="term" value="C:membrane"/>
    <property type="evidence" value="ECO:0007669"/>
    <property type="project" value="UniProtKB-SubCell"/>
</dbReference>
<reference evidence="7" key="2">
    <citation type="journal article" date="2019" name="IMA Fungus">
        <title>Genome sequencing and comparison of five Tilletia species to identify candidate genes for the detection of regulated species infecting wheat.</title>
        <authorList>
            <person name="Nguyen H.D.T."/>
            <person name="Sultana T."/>
            <person name="Kesanakurti P."/>
            <person name="Hambleton S."/>
        </authorList>
    </citation>
    <scope>NUCLEOTIDE SEQUENCE</scope>
    <source>
        <strain evidence="7">DAOMC 238032</strain>
    </source>
</reference>
<reference evidence="7" key="1">
    <citation type="submission" date="2016-04" db="EMBL/GenBank/DDBJ databases">
        <authorList>
            <person name="Nguyen H.D."/>
            <person name="Kesanakurti P."/>
            <person name="Cullis J."/>
            <person name="Levesque C.A."/>
            <person name="Hambleton S."/>
        </authorList>
    </citation>
    <scope>NUCLEOTIDE SEQUENCE</scope>
    <source>
        <strain evidence="7">DAOMC 238032</strain>
    </source>
</reference>
<proteinExistence type="inferred from homology"/>
<name>A0A177UWM9_9BASI</name>
<sequence>MFGSKAPVVPPTPPPIFTHPNAPALLNTRTLVSLGFVGTLVLGAYLLKLALLPPHLNRSTKWRFIFCWLAFDGLCHLILEGSFLYLSTFGRTVGASSSFFAYMWQDYSRADLRWGIAEPTVVSLEILTVLGGGPLALYCAYLLAKEDARYHYWVVVLSTAELYGGFMTFCPEWLTGNKGLNGSNWVLLYVYLWFMNMIWVVIPAYLMVDSYRFIARAVKSTAASTSGAVAKKTKKSK</sequence>
<dbReference type="GO" id="GO:0016125">
    <property type="term" value="P:sterol metabolic process"/>
    <property type="evidence" value="ECO:0007669"/>
    <property type="project" value="InterPro"/>
</dbReference>
<dbReference type="PANTHER" id="PTHR14207">
    <property type="entry name" value="STEROL ISOMERASE"/>
    <property type="match status" value="1"/>
</dbReference>
<dbReference type="Proteomes" id="UP000077671">
    <property type="component" value="Unassembled WGS sequence"/>
</dbReference>
<evidence type="ECO:0000256" key="2">
    <source>
        <dbReference type="ARBA" id="ARBA00008337"/>
    </source>
</evidence>
<comment type="subcellular location">
    <subcellularLocation>
        <location evidence="1">Membrane</location>
        <topology evidence="1">Multi-pass membrane protein</topology>
    </subcellularLocation>
</comment>
<evidence type="ECO:0000256" key="6">
    <source>
        <dbReference type="PROSITE-ProRule" id="PRU01087"/>
    </source>
</evidence>
<keyword evidence="4 6" id="KW-1133">Transmembrane helix</keyword>
<comment type="caution">
    <text evidence="7">The sequence shown here is derived from an EMBL/GenBank/DDBJ whole genome shotgun (WGS) entry which is preliminary data.</text>
</comment>
<dbReference type="InterPro" id="IPR007905">
    <property type="entry name" value="EBP"/>
</dbReference>
<evidence type="ECO:0000313" key="8">
    <source>
        <dbReference type="Proteomes" id="UP000077671"/>
    </source>
</evidence>
<dbReference type="AlphaFoldDB" id="A0A177UWM9"/>
<dbReference type="PROSITE" id="PS51751">
    <property type="entry name" value="EXPERA"/>
    <property type="match status" value="1"/>
</dbReference>
<accession>A0A177UWM9</accession>
<dbReference type="InterPro" id="IPR033118">
    <property type="entry name" value="EXPERA"/>
</dbReference>
<dbReference type="GO" id="GO:0005783">
    <property type="term" value="C:endoplasmic reticulum"/>
    <property type="evidence" value="ECO:0007669"/>
    <property type="project" value="TreeGrafter"/>
</dbReference>
<gene>
    <name evidence="7" type="ORF">A4X03_0g1878</name>
</gene>
<evidence type="ECO:0000256" key="1">
    <source>
        <dbReference type="ARBA" id="ARBA00004141"/>
    </source>
</evidence>
<keyword evidence="3 6" id="KW-0812">Transmembrane</keyword>
<evidence type="ECO:0000256" key="3">
    <source>
        <dbReference type="ARBA" id="ARBA00022692"/>
    </source>
</evidence>
<dbReference type="PANTHER" id="PTHR14207:SF1">
    <property type="entry name" value="EMOPAMIL-BINDING PROTEIN-LIKE"/>
    <property type="match status" value="1"/>
</dbReference>
<dbReference type="EMBL" id="LWDD02000165">
    <property type="protein sequence ID" value="KAE8263178.1"/>
    <property type="molecule type" value="Genomic_DNA"/>
</dbReference>